<evidence type="ECO:0000256" key="1">
    <source>
        <dbReference type="SAM" id="SignalP"/>
    </source>
</evidence>
<dbReference type="AlphaFoldDB" id="A0A7N0TWG0"/>
<organism evidence="2 3">
    <name type="scientific">Kalanchoe fedtschenkoi</name>
    <name type="common">Lavender scallops</name>
    <name type="synonym">South American air plant</name>
    <dbReference type="NCBI Taxonomy" id="63787"/>
    <lineage>
        <taxon>Eukaryota</taxon>
        <taxon>Viridiplantae</taxon>
        <taxon>Streptophyta</taxon>
        <taxon>Embryophyta</taxon>
        <taxon>Tracheophyta</taxon>
        <taxon>Spermatophyta</taxon>
        <taxon>Magnoliopsida</taxon>
        <taxon>eudicotyledons</taxon>
        <taxon>Gunneridae</taxon>
        <taxon>Pentapetalae</taxon>
        <taxon>Saxifragales</taxon>
        <taxon>Crassulaceae</taxon>
        <taxon>Kalanchoe</taxon>
    </lineage>
</organism>
<feature type="signal peptide" evidence="1">
    <location>
        <begin position="1"/>
        <end position="25"/>
    </location>
</feature>
<keyword evidence="1" id="KW-0732">Signal</keyword>
<name>A0A7N0TWG0_KALFE</name>
<dbReference type="Gramene" id="Kaladp0048s0029.1.v1.1">
    <property type="protein sequence ID" value="Kaladp0048s0029.1.v1.1"/>
    <property type="gene ID" value="Kaladp0048s0029.v1.1"/>
</dbReference>
<dbReference type="Proteomes" id="UP000594263">
    <property type="component" value="Unplaced"/>
</dbReference>
<dbReference type="EnsemblPlants" id="Kaladp0048s0029.1.v1.1">
    <property type="protein sequence ID" value="Kaladp0048s0029.1.v1.1"/>
    <property type="gene ID" value="Kaladp0048s0029.v1.1"/>
</dbReference>
<sequence length="59" mass="6723">MEMRKFVMTLIIIFALLVSSGPGSAQQFPRWPPRYSLPTPPLREICRRDPDNPLCHGGK</sequence>
<proteinExistence type="predicted"/>
<protein>
    <submittedName>
        <fullName evidence="2">Uncharacterized protein</fullName>
    </submittedName>
</protein>
<reference evidence="2" key="1">
    <citation type="submission" date="2021-01" db="UniProtKB">
        <authorList>
            <consortium name="EnsemblPlants"/>
        </authorList>
    </citation>
    <scope>IDENTIFICATION</scope>
</reference>
<evidence type="ECO:0000313" key="3">
    <source>
        <dbReference type="Proteomes" id="UP000594263"/>
    </source>
</evidence>
<evidence type="ECO:0000313" key="2">
    <source>
        <dbReference type="EnsemblPlants" id="Kaladp0048s0029.1.v1.1"/>
    </source>
</evidence>
<feature type="chain" id="PRO_5029463796" evidence="1">
    <location>
        <begin position="26"/>
        <end position="59"/>
    </location>
</feature>
<accession>A0A7N0TWG0</accession>
<keyword evidence="3" id="KW-1185">Reference proteome</keyword>